<dbReference type="EMBL" id="JEMB01000775">
    <property type="protein sequence ID" value="KYF93945.1"/>
    <property type="molecule type" value="Genomic_DNA"/>
</dbReference>
<accession>A0A150SNC0</accession>
<comment type="caution">
    <text evidence="2">The sequence shown here is derived from an EMBL/GenBank/DDBJ whole genome shotgun (WGS) entry which is preliminary data.</text>
</comment>
<dbReference type="Gene3D" id="2.60.120.10">
    <property type="entry name" value="Jelly Rolls"/>
    <property type="match status" value="1"/>
</dbReference>
<evidence type="ECO:0000259" key="1">
    <source>
        <dbReference type="Pfam" id="PF05523"/>
    </source>
</evidence>
<evidence type="ECO:0000313" key="2">
    <source>
        <dbReference type="EMBL" id="KYF93945.1"/>
    </source>
</evidence>
<reference evidence="2 3" key="1">
    <citation type="submission" date="2014-02" db="EMBL/GenBank/DDBJ databases">
        <title>The small core and large imbalanced accessory genome model reveals a collaborative survival strategy of Sorangium cellulosum strains in nature.</title>
        <authorList>
            <person name="Han K."/>
            <person name="Peng R."/>
            <person name="Blom J."/>
            <person name="Li Y.-Z."/>
        </authorList>
    </citation>
    <scope>NUCLEOTIDE SEQUENCE [LARGE SCALE GENOMIC DNA]</scope>
    <source>
        <strain evidence="2 3">So0011-07</strain>
    </source>
</reference>
<dbReference type="Proteomes" id="UP000075635">
    <property type="component" value="Unassembled WGS sequence"/>
</dbReference>
<name>A0A150SNC0_SORCE</name>
<proteinExistence type="predicted"/>
<dbReference type="SUPFAM" id="SSF51182">
    <property type="entry name" value="RmlC-like cupins"/>
    <property type="match status" value="1"/>
</dbReference>
<dbReference type="InterPro" id="IPR014710">
    <property type="entry name" value="RmlC-like_jellyroll"/>
</dbReference>
<sequence>MSRLHNVRWIEFPSVVDERGALTFVEGAQDVPFEIKRAYYLYDVRLDRGGHAHRDTQQVIVALRGRFVLELSDGVESRRFALDSPTRGVHILPMLFIRLLDFAPDTVVLVLASTHYDKSRSIRSWEDYLQEASGA</sequence>
<feature type="domain" description="Sugar 3,4-ketoisomerase QdtA cupin" evidence="1">
    <location>
        <begin position="6"/>
        <end position="131"/>
    </location>
</feature>
<dbReference type="InterPro" id="IPR008894">
    <property type="entry name" value="QdtA_cupin_dom"/>
</dbReference>
<gene>
    <name evidence="2" type="ORF">BE17_38845</name>
</gene>
<dbReference type="InterPro" id="IPR011051">
    <property type="entry name" value="RmlC_Cupin_sf"/>
</dbReference>
<dbReference type="Pfam" id="PF05523">
    <property type="entry name" value="FdtA"/>
    <property type="match status" value="1"/>
</dbReference>
<organism evidence="2 3">
    <name type="scientific">Sorangium cellulosum</name>
    <name type="common">Polyangium cellulosum</name>
    <dbReference type="NCBI Taxonomy" id="56"/>
    <lineage>
        <taxon>Bacteria</taxon>
        <taxon>Pseudomonadati</taxon>
        <taxon>Myxococcota</taxon>
        <taxon>Polyangia</taxon>
        <taxon>Polyangiales</taxon>
        <taxon>Polyangiaceae</taxon>
        <taxon>Sorangium</taxon>
    </lineage>
</organism>
<dbReference type="AlphaFoldDB" id="A0A150SNC0"/>
<protein>
    <recommendedName>
        <fullName evidence="1">Sugar 3,4-ketoisomerase QdtA cupin domain-containing protein</fullName>
    </recommendedName>
</protein>
<evidence type="ECO:0000313" key="3">
    <source>
        <dbReference type="Proteomes" id="UP000075635"/>
    </source>
</evidence>
<dbReference type="CDD" id="cd20292">
    <property type="entry name" value="cupin_QdtA-like"/>
    <property type="match status" value="1"/>
</dbReference>